<sequence>MAKVAPTIIIGLGSSGYHIIQETQKFYFENFKKNKPEHVEYLYIETFDGEKSFVPDSDKDIRKVFSSLADIELMVQELKKYSGNLSWLPPEEQIVDAGAGAGGIRPCGRLALWGHNKEGDNFKNIAKAIKYAHERVNSFTQKDEVATQPVVHIVGTLVGGTASGMFIDIGYLVRHLIRNVRFVFGLFLLPPIPSSMRGNESMYANAYGALKELDIYNDINFKYEEKLPDGAEIETSKPPFDYSQFISQDYQDGSPALQNLSGLVKMAGLYIFLNIAGMYEKRSARWVDAKGNGIIKNYGTFGLSAIQYPKDHIEEYVSCEMSKKLLEKWLDTENAMGKPINSGVIDPMIENEWDSIIHNAFEKLDHVGGEDLIKSIEIESIKINRNDIQEDPYDYLKSLFSSNQSDKLYAKVKGNLNEAVNTIVDSIYDLNVNMLNKSENIIYTRKTLESLVKAMKGNIVYWKKFNMSSDTQSWEKFLRNQCSWMLNNRNKAVFEQNDTLKDRMLSTFNFMKMHLLGKTIFELTTFIEKKDTPFASNKSGKTLPKINDYVRIYNLVSQVHGKSDSEYYSIEKRMGEIKEEIEDTTIPILRVFSTGSFEKDTENAKTLFVRNKNVYTYSKKDISNEDLWDILNTKDNFNISLFNLLLYKYKEKVNVSGVVGDYEVAEYVRQNINKGIDMARISSNAFVSTQDLVFQESHYLPKLSIASDNASLTEILEKFKSSSFSEFENKGDNKLELNNLKNILVFYQEKAIPFIPLKHLSYIDQMKEVYEKTPTLQKDQGFTDKTWNNYRNAYVPVKKQDKKEDNQQ</sequence>
<dbReference type="Gene3D" id="3.40.50.1440">
    <property type="entry name" value="Tubulin/FtsZ, GTPase domain"/>
    <property type="match status" value="1"/>
</dbReference>
<proteinExistence type="predicted"/>
<evidence type="ECO:0000313" key="2">
    <source>
        <dbReference type="Proteomes" id="UP001337305"/>
    </source>
</evidence>
<keyword evidence="2" id="KW-1185">Reference proteome</keyword>
<name>A0ABU7Y1D2_9FLAO</name>
<protein>
    <submittedName>
        <fullName evidence="1">Tubulin-like doman-containing protein</fullName>
    </submittedName>
</protein>
<dbReference type="InterPro" id="IPR036525">
    <property type="entry name" value="Tubulin/FtsZ_GTPase_sf"/>
</dbReference>
<reference evidence="1 2" key="1">
    <citation type="submission" date="2022-09" db="EMBL/GenBank/DDBJ databases">
        <title>Genome sequencing of Flavivirga sp. MEBiC05379.</title>
        <authorList>
            <person name="Oh H.-M."/>
            <person name="Kwon K.K."/>
            <person name="Park M.J."/>
            <person name="Yang S.-H."/>
        </authorList>
    </citation>
    <scope>NUCLEOTIDE SEQUENCE [LARGE SCALE GENOMIC DNA]</scope>
    <source>
        <strain evidence="1 2">MEBiC05379</strain>
    </source>
</reference>
<comment type="caution">
    <text evidence="1">The sequence shown here is derived from an EMBL/GenBank/DDBJ whole genome shotgun (WGS) entry which is preliminary data.</text>
</comment>
<evidence type="ECO:0000313" key="1">
    <source>
        <dbReference type="EMBL" id="MEF3835890.1"/>
    </source>
</evidence>
<dbReference type="InterPro" id="IPR025904">
    <property type="entry name" value="Tubulin-like"/>
</dbReference>
<gene>
    <name evidence="1" type="ORF">N1F79_22390</name>
</gene>
<dbReference type="Pfam" id="PF13809">
    <property type="entry name" value="Tubulin_2"/>
    <property type="match status" value="1"/>
</dbReference>
<dbReference type="RefSeq" id="WP_303308166.1">
    <property type="nucleotide sequence ID" value="NZ_JAODOP010000004.1"/>
</dbReference>
<accession>A0ABU7Y1D2</accession>
<dbReference type="Proteomes" id="UP001337305">
    <property type="component" value="Unassembled WGS sequence"/>
</dbReference>
<organism evidence="1 2">
    <name type="scientific">Flavivirga spongiicola</name>
    <dbReference type="NCBI Taxonomy" id="421621"/>
    <lineage>
        <taxon>Bacteria</taxon>
        <taxon>Pseudomonadati</taxon>
        <taxon>Bacteroidota</taxon>
        <taxon>Flavobacteriia</taxon>
        <taxon>Flavobacteriales</taxon>
        <taxon>Flavobacteriaceae</taxon>
        <taxon>Flavivirga</taxon>
    </lineage>
</organism>
<dbReference type="EMBL" id="JAODOP010000004">
    <property type="protein sequence ID" value="MEF3835890.1"/>
    <property type="molecule type" value="Genomic_DNA"/>
</dbReference>